<feature type="region of interest" description="Disordered" evidence="1">
    <location>
        <begin position="440"/>
        <end position="461"/>
    </location>
</feature>
<feature type="region of interest" description="Disordered" evidence="1">
    <location>
        <begin position="21"/>
        <end position="44"/>
    </location>
</feature>
<feature type="compositionally biased region" description="Low complexity" evidence="1">
    <location>
        <begin position="131"/>
        <end position="141"/>
    </location>
</feature>
<accession>A0A5N5DN25</accession>
<proteinExistence type="predicted"/>
<evidence type="ECO:0000313" key="3">
    <source>
        <dbReference type="Proteomes" id="UP000325902"/>
    </source>
</evidence>
<sequence length="502" mass="54784">MATRKGLLPVTPASLAPAELTQHLADIEQDATPNLTNDDQRRGGDRIKAIRNSLLRFLGIPPPCSPTDSVTRFVPTSSVSSSSSSSRASSRSRDELRADMRRVVPPAELPSTSHQIASGKPWPKGNNLFPSPSTGHSRSSSDASKSTQMSFTLATVPELSPSKSESRFDTTSTRKHVSFAPTPAEAKKPERALYGPLEVDSDCFSFGSDSFSSDSFNRVPDVTAVETTRQDPLLFSNIINKTDAVFTGEPIILNHPVEIDGCGFNPVHVPSSLEIRERKAAEEKRRLEEEKKWMKLQEHRKAQAALRERHAIAREWREENKMTEGVKTPPGFPSRQGNPLAPQHQPLVIEEGLFMKQRIVVDECKSLRYASALRPANKQSALTLGLSNLTVLTRGPKSDSASGSSERSWKTCSCSASPPAIPIDGVRKPGIYLPASDSRNHIGRDDGEHGNNHTSPDYIAPEGPVHNNALGITGDEQYDHENSCALESCSTVGFSAGGRRYF</sequence>
<evidence type="ECO:0000256" key="1">
    <source>
        <dbReference type="SAM" id="MobiDB-lite"/>
    </source>
</evidence>
<organism evidence="2 3">
    <name type="scientific">Lasiodiplodia theobromae</name>
    <dbReference type="NCBI Taxonomy" id="45133"/>
    <lineage>
        <taxon>Eukaryota</taxon>
        <taxon>Fungi</taxon>
        <taxon>Dikarya</taxon>
        <taxon>Ascomycota</taxon>
        <taxon>Pezizomycotina</taxon>
        <taxon>Dothideomycetes</taxon>
        <taxon>Dothideomycetes incertae sedis</taxon>
        <taxon>Botryosphaeriales</taxon>
        <taxon>Botryosphaeriaceae</taxon>
        <taxon>Lasiodiplodia</taxon>
    </lineage>
</organism>
<dbReference type="OrthoDB" id="10627356at2759"/>
<dbReference type="AlphaFoldDB" id="A0A5N5DN25"/>
<feature type="compositionally biased region" description="Low complexity" evidence="1">
    <location>
        <begin position="77"/>
        <end position="89"/>
    </location>
</feature>
<protein>
    <submittedName>
        <fullName evidence="2">Uncharacterized protein</fullName>
    </submittedName>
</protein>
<comment type="caution">
    <text evidence="2">The sequence shown here is derived from an EMBL/GenBank/DDBJ whole genome shotgun (WGS) entry which is preliminary data.</text>
</comment>
<gene>
    <name evidence="2" type="ORF">DBV05_g3205</name>
</gene>
<keyword evidence="3" id="KW-1185">Reference proteome</keyword>
<name>A0A5N5DN25_9PEZI</name>
<feature type="compositionally biased region" description="Basic and acidic residues" evidence="1">
    <location>
        <begin position="440"/>
        <end position="451"/>
    </location>
</feature>
<dbReference type="EMBL" id="VCHE01000013">
    <property type="protein sequence ID" value="KAB2578224.1"/>
    <property type="molecule type" value="Genomic_DNA"/>
</dbReference>
<feature type="compositionally biased region" description="Polar residues" evidence="1">
    <location>
        <begin position="142"/>
        <end position="153"/>
    </location>
</feature>
<feature type="region of interest" description="Disordered" evidence="1">
    <location>
        <begin position="58"/>
        <end position="190"/>
    </location>
</feature>
<evidence type="ECO:0000313" key="2">
    <source>
        <dbReference type="EMBL" id="KAB2578224.1"/>
    </source>
</evidence>
<feature type="compositionally biased region" description="Polar residues" evidence="1">
    <location>
        <begin position="66"/>
        <end position="76"/>
    </location>
</feature>
<dbReference type="Proteomes" id="UP000325902">
    <property type="component" value="Unassembled WGS sequence"/>
</dbReference>
<feature type="compositionally biased region" description="Basic and acidic residues" evidence="1">
    <location>
        <begin position="91"/>
        <end position="102"/>
    </location>
</feature>
<reference evidence="2 3" key="1">
    <citation type="journal article" date="2019" name="Sci. Rep.">
        <title>A multi-omics analysis of the grapevine pathogen Lasiodiplodia theobromae reveals that temperature affects the expression of virulence- and pathogenicity-related genes.</title>
        <authorList>
            <person name="Felix C."/>
            <person name="Meneses R."/>
            <person name="Goncalves M.F.M."/>
            <person name="Tilleman L."/>
            <person name="Duarte A.S."/>
            <person name="Jorrin-Novo J.V."/>
            <person name="Van de Peer Y."/>
            <person name="Deforce D."/>
            <person name="Van Nieuwerburgh F."/>
            <person name="Esteves A.C."/>
            <person name="Alves A."/>
        </authorList>
    </citation>
    <scope>NUCLEOTIDE SEQUENCE [LARGE SCALE GENOMIC DNA]</scope>
    <source>
        <strain evidence="2 3">LA-SOL3</strain>
    </source>
</reference>